<evidence type="ECO:0000313" key="3">
    <source>
        <dbReference type="EMBL" id="KAK6626428.1"/>
    </source>
</evidence>
<dbReference type="InterPro" id="IPR002999">
    <property type="entry name" value="Tudor"/>
</dbReference>
<evidence type="ECO:0000259" key="2">
    <source>
        <dbReference type="PROSITE" id="PS50304"/>
    </source>
</evidence>
<feature type="domain" description="Tudor" evidence="2">
    <location>
        <begin position="425"/>
        <end position="484"/>
    </location>
</feature>
<dbReference type="Pfam" id="PF00567">
    <property type="entry name" value="TUDOR"/>
    <property type="match status" value="2"/>
</dbReference>
<name>A0ABR1AR62_POLSC</name>
<feature type="region of interest" description="Disordered" evidence="1">
    <location>
        <begin position="107"/>
        <end position="128"/>
    </location>
</feature>
<dbReference type="PANTHER" id="PTHR16442:SF1">
    <property type="entry name" value="RING FINGER PROTEIN 17"/>
    <property type="match status" value="1"/>
</dbReference>
<dbReference type="EMBL" id="JAWJWF010000045">
    <property type="protein sequence ID" value="KAK6626428.1"/>
    <property type="molecule type" value="Genomic_DNA"/>
</dbReference>
<proteinExistence type="predicted"/>
<comment type="caution">
    <text evidence="3">The sequence shown here is derived from an EMBL/GenBank/DDBJ whole genome shotgun (WGS) entry which is preliminary data.</text>
</comment>
<feature type="compositionally biased region" description="Basic and acidic residues" evidence="1">
    <location>
        <begin position="107"/>
        <end position="116"/>
    </location>
</feature>
<dbReference type="CDD" id="cd20379">
    <property type="entry name" value="Tudor_dTUD-like"/>
    <property type="match status" value="1"/>
</dbReference>
<dbReference type="PROSITE" id="PS50304">
    <property type="entry name" value="TUDOR"/>
    <property type="match status" value="1"/>
</dbReference>
<gene>
    <name evidence="3" type="ORF">RUM44_008901</name>
</gene>
<accession>A0ABR1AR62</accession>
<dbReference type="PANTHER" id="PTHR16442">
    <property type="entry name" value="RING FINGER PROTEIN 17"/>
    <property type="match status" value="1"/>
</dbReference>
<evidence type="ECO:0000313" key="4">
    <source>
        <dbReference type="Proteomes" id="UP001359485"/>
    </source>
</evidence>
<dbReference type="SUPFAM" id="SSF63748">
    <property type="entry name" value="Tudor/PWWP/MBT"/>
    <property type="match status" value="2"/>
</dbReference>
<organism evidence="3 4">
    <name type="scientific">Polyplax serrata</name>
    <name type="common">Common mouse louse</name>
    <dbReference type="NCBI Taxonomy" id="468196"/>
    <lineage>
        <taxon>Eukaryota</taxon>
        <taxon>Metazoa</taxon>
        <taxon>Ecdysozoa</taxon>
        <taxon>Arthropoda</taxon>
        <taxon>Hexapoda</taxon>
        <taxon>Insecta</taxon>
        <taxon>Pterygota</taxon>
        <taxon>Neoptera</taxon>
        <taxon>Paraneoptera</taxon>
        <taxon>Psocodea</taxon>
        <taxon>Troctomorpha</taxon>
        <taxon>Phthiraptera</taxon>
        <taxon>Anoplura</taxon>
        <taxon>Polyplacidae</taxon>
        <taxon>Polyplax</taxon>
    </lineage>
</organism>
<protein>
    <recommendedName>
        <fullName evidence="2">Tudor domain-containing protein</fullName>
    </recommendedName>
</protein>
<dbReference type="Gene3D" id="2.30.30.140">
    <property type="match status" value="2"/>
</dbReference>
<reference evidence="3 4" key="1">
    <citation type="submission" date="2023-09" db="EMBL/GenBank/DDBJ databases">
        <title>Genomes of two closely related lineages of the louse Polyplax serrata with different host specificities.</title>
        <authorList>
            <person name="Martinu J."/>
            <person name="Tarabai H."/>
            <person name="Stefka J."/>
            <person name="Hypsa V."/>
        </authorList>
    </citation>
    <scope>NUCLEOTIDE SEQUENCE [LARGE SCALE GENOMIC DNA]</scope>
    <source>
        <strain evidence="3">98ZLc_SE</strain>
    </source>
</reference>
<dbReference type="Gene3D" id="2.40.50.90">
    <property type="match status" value="1"/>
</dbReference>
<evidence type="ECO:0000256" key="1">
    <source>
        <dbReference type="SAM" id="MobiDB-lite"/>
    </source>
</evidence>
<dbReference type="InterPro" id="IPR035437">
    <property type="entry name" value="SNase_OB-fold_sf"/>
</dbReference>
<sequence>MEVVHGGPPPAAIIGCIRRALGNLAPGRDDILNGCGTSKYEIYINLQRVISMKFSRLHELLYLEEKKHLQKLQEAFECRKNCLCKLPDELVSNIKDSSSLLSKFGEHVRKPREKQPSHLISETSREDPKIDFGDGIEDLLRVYSALESFSPHGPSHPKNKYEENLQGGIVLFEKSKTLPLDLTTPTATKRNLMKNGNSVMNDFKTSNLDYFKQNNIYSISLTHVRGPDDFYVTLTSQLVKRKNMEKAICELTLEPPQTVIEGQIYLVKYKFNGNWYRVKVIEKGPIYVTVINLDYGDTHRVAASRWTGTVFVEKIHKDYLEVDLRNIHPVNELEKQIGSMRVLLNSFEGGQSTGKGKEVSTVLDSYPSQILPQSGEILDVVVTHVNSPSNFYVQTTQANAVALCNLTKDLQNQYDRFTEKGVIYNPKIGMACVALFSADKQWYRAKIVGIPTKRHLQVFYIDYGNEEIVEWKMARKLQEQFQSLAPLAFNCCLSRSGSLETDSSEWLDKANAHLKSSLHCGVHRIEISKIMYTPDPKLLVHLYNKSKMQNYFTEDIENGVNAIDECPTIGVNEEYKSPEEDVVNVEQTQVKVSD</sequence>
<dbReference type="SMART" id="SM00333">
    <property type="entry name" value="TUDOR"/>
    <property type="match status" value="2"/>
</dbReference>
<dbReference type="Proteomes" id="UP001359485">
    <property type="component" value="Unassembled WGS sequence"/>
</dbReference>
<keyword evidence="4" id="KW-1185">Reference proteome</keyword>